<gene>
    <name evidence="6" type="ORF">LARV_00200</name>
</gene>
<keyword evidence="7" id="KW-1185">Reference proteome</keyword>
<sequence>MPATAAPRAQIYYNTPTPDADGRIVYVVKSGETCLSISLLTGVSLTQLRELNSLNEACVLSVGQELLLAQVTAVAPTAGPTTTPTAILPSPTPFNGTGEVCVYLFDDVNGNGVPDENETGIVGGAISLTDRVGKVSLTGTTLGTSVPVCFSDLDEGEYNVSVGVPEGYNATTQLNYTLTVRAGETSNVDFGAQLSGAARVLSPAEGGTSPMLGILGILVLLGGGALGFLALRSRKFR</sequence>
<dbReference type="InterPro" id="IPR013783">
    <property type="entry name" value="Ig-like_fold"/>
</dbReference>
<dbReference type="Pfam" id="PF17210">
    <property type="entry name" value="SdrD_B"/>
    <property type="match status" value="1"/>
</dbReference>
<evidence type="ECO:0000259" key="5">
    <source>
        <dbReference type="PROSITE" id="PS51782"/>
    </source>
</evidence>
<keyword evidence="4" id="KW-0812">Transmembrane</keyword>
<dbReference type="PROSITE" id="PS51782">
    <property type="entry name" value="LYSM"/>
    <property type="match status" value="1"/>
</dbReference>
<dbReference type="Gene3D" id="3.10.350.10">
    <property type="entry name" value="LysM domain"/>
    <property type="match status" value="1"/>
</dbReference>
<dbReference type="InterPro" id="IPR018392">
    <property type="entry name" value="LysM"/>
</dbReference>
<dbReference type="Gene3D" id="2.60.40.10">
    <property type="entry name" value="Immunoglobulins"/>
    <property type="match status" value="1"/>
</dbReference>
<keyword evidence="4" id="KW-0472">Membrane</keyword>
<evidence type="ECO:0000313" key="6">
    <source>
        <dbReference type="EMBL" id="GAP12465.1"/>
    </source>
</evidence>
<dbReference type="Pfam" id="PF01476">
    <property type="entry name" value="LysM"/>
    <property type="match status" value="1"/>
</dbReference>
<dbReference type="GO" id="GO:0005576">
    <property type="term" value="C:extracellular region"/>
    <property type="evidence" value="ECO:0007669"/>
    <property type="project" value="UniProtKB-SubCell"/>
</dbReference>
<dbReference type="InterPro" id="IPR033764">
    <property type="entry name" value="Sdr_B"/>
</dbReference>
<evidence type="ECO:0000256" key="4">
    <source>
        <dbReference type="SAM" id="Phobius"/>
    </source>
</evidence>
<evidence type="ECO:0000256" key="1">
    <source>
        <dbReference type="ARBA" id="ARBA00004613"/>
    </source>
</evidence>
<dbReference type="SUPFAM" id="SSF117074">
    <property type="entry name" value="Hypothetical protein PA1324"/>
    <property type="match status" value="1"/>
</dbReference>
<accession>A0A0S7BFC2</accession>
<dbReference type="EMBL" id="DF967972">
    <property type="protein sequence ID" value="GAP12465.1"/>
    <property type="molecule type" value="Genomic_DNA"/>
</dbReference>
<evidence type="ECO:0000256" key="2">
    <source>
        <dbReference type="ARBA" id="ARBA00022525"/>
    </source>
</evidence>
<feature type="domain" description="LysM" evidence="5">
    <location>
        <begin position="24"/>
        <end position="68"/>
    </location>
</feature>
<dbReference type="SMART" id="SM00257">
    <property type="entry name" value="LysM"/>
    <property type="match status" value="1"/>
</dbReference>
<proteinExistence type="predicted"/>
<feature type="transmembrane region" description="Helical" evidence="4">
    <location>
        <begin position="211"/>
        <end position="231"/>
    </location>
</feature>
<reference evidence="6" key="1">
    <citation type="submission" date="2015-07" db="EMBL/GenBank/DDBJ databases">
        <title>Draft Genome Sequences of Anaerolinea thermolimosa IMO-1, Bellilinea caldifistulae GOMI-1, Leptolinea tardivitalis YMTK-2, Levilinea saccharolytica KIBI-1,Longilinea arvoryzae KOME-1, Previously Described as Members of the Anaerolineaceae (Chloroflexi).</title>
        <authorList>
            <person name="Sekiguchi Y."/>
            <person name="Ohashi A."/>
            <person name="Matsuura N."/>
            <person name="Tourlousse M.D."/>
        </authorList>
    </citation>
    <scope>NUCLEOTIDE SEQUENCE [LARGE SCALE GENOMIC DNA]</scope>
    <source>
        <strain evidence="6">KOME-1</strain>
    </source>
</reference>
<protein>
    <submittedName>
        <fullName evidence="6">Protein containg LysM domain</fullName>
    </submittedName>
</protein>
<organism evidence="6">
    <name type="scientific">Longilinea arvoryzae</name>
    <dbReference type="NCBI Taxonomy" id="360412"/>
    <lineage>
        <taxon>Bacteria</taxon>
        <taxon>Bacillati</taxon>
        <taxon>Chloroflexota</taxon>
        <taxon>Anaerolineae</taxon>
        <taxon>Anaerolineales</taxon>
        <taxon>Anaerolineaceae</taxon>
        <taxon>Longilinea</taxon>
    </lineage>
</organism>
<dbReference type="CDD" id="cd00118">
    <property type="entry name" value="LysM"/>
    <property type="match status" value="1"/>
</dbReference>
<dbReference type="STRING" id="360412.LARV_00200"/>
<dbReference type="AlphaFoldDB" id="A0A0S7BFC2"/>
<dbReference type="InterPro" id="IPR036779">
    <property type="entry name" value="LysM_dom_sf"/>
</dbReference>
<dbReference type="Proteomes" id="UP000055060">
    <property type="component" value="Unassembled WGS sequence"/>
</dbReference>
<dbReference type="SUPFAM" id="SSF54106">
    <property type="entry name" value="LysM domain"/>
    <property type="match status" value="1"/>
</dbReference>
<evidence type="ECO:0000313" key="7">
    <source>
        <dbReference type="Proteomes" id="UP000055060"/>
    </source>
</evidence>
<evidence type="ECO:0000256" key="3">
    <source>
        <dbReference type="ARBA" id="ARBA00022729"/>
    </source>
</evidence>
<name>A0A0S7BFC2_9CHLR</name>
<keyword evidence="2" id="KW-0964">Secreted</keyword>
<keyword evidence="3" id="KW-0732">Signal</keyword>
<comment type="subcellular location">
    <subcellularLocation>
        <location evidence="1">Secreted</location>
    </subcellularLocation>
</comment>
<keyword evidence="4" id="KW-1133">Transmembrane helix</keyword>